<evidence type="ECO:0000259" key="6">
    <source>
        <dbReference type="Pfam" id="PF04542"/>
    </source>
</evidence>
<dbReference type="InterPro" id="IPR036388">
    <property type="entry name" value="WH-like_DNA-bd_sf"/>
</dbReference>
<evidence type="ECO:0000256" key="2">
    <source>
        <dbReference type="ARBA" id="ARBA00023015"/>
    </source>
</evidence>
<dbReference type="SUPFAM" id="SSF88659">
    <property type="entry name" value="Sigma3 and sigma4 domains of RNA polymerase sigma factors"/>
    <property type="match status" value="1"/>
</dbReference>
<evidence type="ECO:0000256" key="1">
    <source>
        <dbReference type="ARBA" id="ARBA00010641"/>
    </source>
</evidence>
<name>A0ABR7K748_9FIRM</name>
<proteinExistence type="inferred from homology"/>
<dbReference type="InterPro" id="IPR039425">
    <property type="entry name" value="RNA_pol_sigma-70-like"/>
</dbReference>
<dbReference type="Pfam" id="PF04542">
    <property type="entry name" value="Sigma70_r2"/>
    <property type="match status" value="1"/>
</dbReference>
<dbReference type="InterPro" id="IPR013249">
    <property type="entry name" value="RNA_pol_sigma70_r4_t2"/>
</dbReference>
<organism evidence="8 9">
    <name type="scientific">Paeniclostridium hominis</name>
    <dbReference type="NCBI Taxonomy" id="2764329"/>
    <lineage>
        <taxon>Bacteria</taxon>
        <taxon>Bacillati</taxon>
        <taxon>Bacillota</taxon>
        <taxon>Clostridia</taxon>
        <taxon>Peptostreptococcales</taxon>
        <taxon>Peptostreptococcaceae</taxon>
        <taxon>Paeniclostridium</taxon>
    </lineage>
</organism>
<dbReference type="CDD" id="cd06171">
    <property type="entry name" value="Sigma70_r4"/>
    <property type="match status" value="1"/>
</dbReference>
<dbReference type="PANTHER" id="PTHR43133">
    <property type="entry name" value="RNA POLYMERASE ECF-TYPE SIGMA FACTO"/>
    <property type="match status" value="1"/>
</dbReference>
<evidence type="ECO:0000313" key="9">
    <source>
        <dbReference type="Proteomes" id="UP000611796"/>
    </source>
</evidence>
<evidence type="ECO:0000259" key="7">
    <source>
        <dbReference type="Pfam" id="PF08281"/>
    </source>
</evidence>
<dbReference type="InterPro" id="IPR013324">
    <property type="entry name" value="RNA_pol_sigma_r3/r4-like"/>
</dbReference>
<comment type="similarity">
    <text evidence="1">Belongs to the sigma-70 factor family. ECF subfamily.</text>
</comment>
<dbReference type="Pfam" id="PF08281">
    <property type="entry name" value="Sigma70_r4_2"/>
    <property type="match status" value="1"/>
</dbReference>
<comment type="caution">
    <text evidence="8">The sequence shown here is derived from an EMBL/GenBank/DDBJ whole genome shotgun (WGS) entry which is preliminary data.</text>
</comment>
<dbReference type="EMBL" id="JACRWD010000010">
    <property type="protein sequence ID" value="MBC6004923.1"/>
    <property type="molecule type" value="Genomic_DNA"/>
</dbReference>
<evidence type="ECO:0000313" key="8">
    <source>
        <dbReference type="EMBL" id="MBC6004923.1"/>
    </source>
</evidence>
<dbReference type="InterPro" id="IPR007627">
    <property type="entry name" value="RNA_pol_sigma70_r2"/>
</dbReference>
<keyword evidence="2" id="KW-0805">Transcription regulation</keyword>
<dbReference type="SUPFAM" id="SSF88946">
    <property type="entry name" value="Sigma2 domain of RNA polymerase sigma factors"/>
    <property type="match status" value="1"/>
</dbReference>
<protein>
    <submittedName>
        <fullName evidence="8">RNA polymerase sigma factor</fullName>
    </submittedName>
</protein>
<evidence type="ECO:0000256" key="3">
    <source>
        <dbReference type="ARBA" id="ARBA00023082"/>
    </source>
</evidence>
<dbReference type="NCBIfam" id="TIGR02937">
    <property type="entry name" value="sigma70-ECF"/>
    <property type="match status" value="1"/>
</dbReference>
<keyword evidence="9" id="KW-1185">Reference proteome</keyword>
<dbReference type="Proteomes" id="UP000611796">
    <property type="component" value="Unassembled WGS sequence"/>
</dbReference>
<reference evidence="8 9" key="1">
    <citation type="submission" date="2020-08" db="EMBL/GenBank/DDBJ databases">
        <authorList>
            <person name="Liu C."/>
            <person name="Sun Q."/>
        </authorList>
    </citation>
    <scope>NUCLEOTIDE SEQUENCE [LARGE SCALE GENOMIC DNA]</scope>
    <source>
        <strain evidence="8 9">NSJ-45</strain>
    </source>
</reference>
<evidence type="ECO:0000256" key="5">
    <source>
        <dbReference type="ARBA" id="ARBA00023163"/>
    </source>
</evidence>
<dbReference type="PANTHER" id="PTHR43133:SF8">
    <property type="entry name" value="RNA POLYMERASE SIGMA FACTOR HI_1459-RELATED"/>
    <property type="match status" value="1"/>
</dbReference>
<dbReference type="InterPro" id="IPR013325">
    <property type="entry name" value="RNA_pol_sigma_r2"/>
</dbReference>
<sequence>MLVNPIRKIKNGDSNIAEQIVSENYDAIYKYCYFKVGNSEDAQDITQEVFLNFVRNINTYSDRGKPRAFLYTIAKNLCINWIKKNKTEYLESTKEIIDISASEHIDSITDKITLKHIIDNLPKEQQEVIVLKYGHDLKINEIATIIGKSRFTVRYRINLALLAIKSKLSGSDYIEEKLRKRLT</sequence>
<feature type="domain" description="RNA polymerase sigma-70 region 2" evidence="6">
    <location>
        <begin position="21"/>
        <end position="86"/>
    </location>
</feature>
<feature type="domain" description="RNA polymerase sigma factor 70 region 4 type 2" evidence="7">
    <location>
        <begin position="114"/>
        <end position="163"/>
    </location>
</feature>
<dbReference type="Gene3D" id="1.10.1740.10">
    <property type="match status" value="1"/>
</dbReference>
<dbReference type="Gene3D" id="1.10.10.10">
    <property type="entry name" value="Winged helix-like DNA-binding domain superfamily/Winged helix DNA-binding domain"/>
    <property type="match status" value="1"/>
</dbReference>
<dbReference type="InterPro" id="IPR014284">
    <property type="entry name" value="RNA_pol_sigma-70_dom"/>
</dbReference>
<gene>
    <name evidence="8" type="ORF">H8891_14105</name>
</gene>
<evidence type="ECO:0000256" key="4">
    <source>
        <dbReference type="ARBA" id="ARBA00023125"/>
    </source>
</evidence>
<keyword evidence="4" id="KW-0238">DNA-binding</keyword>
<keyword evidence="5" id="KW-0804">Transcription</keyword>
<accession>A0ABR7K748</accession>
<keyword evidence="3" id="KW-0731">Sigma factor</keyword>